<evidence type="ECO:0000256" key="2">
    <source>
        <dbReference type="ARBA" id="ARBA00008936"/>
    </source>
</evidence>
<dbReference type="SUPFAM" id="SSF47917">
    <property type="entry name" value="C-terminal domain of alpha and beta subunits of F1 ATP synthase"/>
    <property type="match status" value="1"/>
</dbReference>
<dbReference type="GO" id="GO:0046933">
    <property type="term" value="F:proton-transporting ATP synthase activity, rotational mechanism"/>
    <property type="evidence" value="ECO:0007669"/>
    <property type="project" value="TreeGrafter"/>
</dbReference>
<feature type="domain" description="ATP synthase A/B type C-terminal" evidence="13">
    <location>
        <begin position="364"/>
        <end position="427"/>
    </location>
</feature>
<evidence type="ECO:0000256" key="7">
    <source>
        <dbReference type="ARBA" id="ARBA00023065"/>
    </source>
</evidence>
<dbReference type="PANTHER" id="PTHR15184:SF71">
    <property type="entry name" value="ATP SYNTHASE SUBUNIT BETA, MITOCHONDRIAL"/>
    <property type="match status" value="1"/>
</dbReference>
<keyword evidence="7" id="KW-0406">Ion transport</keyword>
<comment type="similarity">
    <text evidence="2">Belongs to the ATPase alpha/beta chains family.</text>
</comment>
<evidence type="ECO:0000256" key="3">
    <source>
        <dbReference type="ARBA" id="ARBA00022448"/>
    </source>
</evidence>
<keyword evidence="9" id="KW-0139">CF(1)</keyword>
<dbReference type="Pfam" id="PF02874">
    <property type="entry name" value="ATP-synt_ab_N"/>
    <property type="match status" value="1"/>
</dbReference>
<accession>A0A2H0XEC1</accession>
<evidence type="ECO:0000256" key="10">
    <source>
        <dbReference type="ARBA" id="ARBA00023310"/>
    </source>
</evidence>
<protein>
    <submittedName>
        <fullName evidence="14">F0F1 ATP synthase subunit beta</fullName>
    </submittedName>
</protein>
<gene>
    <name evidence="14" type="ORF">COT49_00960</name>
</gene>
<dbReference type="InterPro" id="IPR000194">
    <property type="entry name" value="ATPase_F1/V1/A1_a/bsu_nucl-bd"/>
</dbReference>
<keyword evidence="3" id="KW-0813">Transport</keyword>
<evidence type="ECO:0000256" key="9">
    <source>
        <dbReference type="ARBA" id="ARBA00023196"/>
    </source>
</evidence>
<dbReference type="Pfam" id="PF22919">
    <property type="entry name" value="ATP-synt_VA_C"/>
    <property type="match status" value="1"/>
</dbReference>
<dbReference type="GO" id="GO:0005524">
    <property type="term" value="F:ATP binding"/>
    <property type="evidence" value="ECO:0007669"/>
    <property type="project" value="UniProtKB-KW"/>
</dbReference>
<feature type="domain" description="ATPase F1/V1/A1 complex alpha/beta subunit nucleotide-binding" evidence="11">
    <location>
        <begin position="143"/>
        <end position="360"/>
    </location>
</feature>
<evidence type="ECO:0000256" key="5">
    <source>
        <dbReference type="ARBA" id="ARBA00022840"/>
    </source>
</evidence>
<evidence type="ECO:0000259" key="12">
    <source>
        <dbReference type="Pfam" id="PF02874"/>
    </source>
</evidence>
<dbReference type="EMBL" id="PEYT01000005">
    <property type="protein sequence ID" value="PIS23287.1"/>
    <property type="molecule type" value="Genomic_DNA"/>
</dbReference>
<dbReference type="Pfam" id="PF00006">
    <property type="entry name" value="ATP-synt_ab"/>
    <property type="match status" value="1"/>
</dbReference>
<keyword evidence="10" id="KW-0066">ATP synthesis</keyword>
<dbReference type="InterPro" id="IPR020003">
    <property type="entry name" value="ATPase_a/bsu_AS"/>
</dbReference>
<evidence type="ECO:0000256" key="1">
    <source>
        <dbReference type="ARBA" id="ARBA00004370"/>
    </source>
</evidence>
<feature type="domain" description="ATPase F1/V1/A1 complex alpha/beta subunit N-terminal" evidence="12">
    <location>
        <begin position="18"/>
        <end position="83"/>
    </location>
</feature>
<dbReference type="PROSITE" id="PS00152">
    <property type="entry name" value="ATPASE_ALPHA_BETA"/>
    <property type="match status" value="1"/>
</dbReference>
<evidence type="ECO:0000256" key="8">
    <source>
        <dbReference type="ARBA" id="ARBA00023136"/>
    </source>
</evidence>
<dbReference type="Gene3D" id="3.40.50.300">
    <property type="entry name" value="P-loop containing nucleotide triphosphate hydrolases"/>
    <property type="match status" value="1"/>
</dbReference>
<name>A0A2H0XEC1_UNCKA</name>
<proteinExistence type="inferred from homology"/>
<comment type="subcellular location">
    <subcellularLocation>
        <location evidence="1">Membrane</location>
    </subcellularLocation>
</comment>
<dbReference type="SUPFAM" id="SSF52540">
    <property type="entry name" value="P-loop containing nucleoside triphosphate hydrolases"/>
    <property type="match status" value="1"/>
</dbReference>
<dbReference type="AlphaFoldDB" id="A0A2H0XEC1"/>
<dbReference type="Gene3D" id="1.10.1140.10">
    <property type="entry name" value="Bovine Mitochondrial F1-atpase, Atp Synthase Beta Chain, Chain D, domain 3"/>
    <property type="match status" value="1"/>
</dbReference>
<dbReference type="InterPro" id="IPR024034">
    <property type="entry name" value="ATPase_F1/V1_b/a_C"/>
</dbReference>
<dbReference type="InterPro" id="IPR050053">
    <property type="entry name" value="ATPase_alpha/beta_chains"/>
</dbReference>
<comment type="caution">
    <text evidence="14">The sequence shown here is derived from an EMBL/GenBank/DDBJ whole genome shotgun (WGS) entry which is preliminary data.</text>
</comment>
<dbReference type="InterPro" id="IPR055190">
    <property type="entry name" value="ATP-synt_VA_C"/>
</dbReference>
<keyword evidence="6" id="KW-1278">Translocase</keyword>
<evidence type="ECO:0000259" key="11">
    <source>
        <dbReference type="Pfam" id="PF00006"/>
    </source>
</evidence>
<dbReference type="InterPro" id="IPR036121">
    <property type="entry name" value="ATPase_F1/V1/A1_a/bsu_N_sf"/>
</dbReference>
<sequence>MSGFCRLHMLPKTGEGKIVEVTGQIVVAEFLNFSPLLWDILFLKTDKAVKMEVVSQISGNAVKCVLFSDPCGVKRGDTVVNTGERLNFYAGENLSGRVVDLFGNPKDGLGPIPKGKGENMPLRNRTPGFYATKSEGGEFLETGIKAIDFFAPMTVGGKIGMFGGAGVGKTVVLTELINNLVVKNRGLKKTRCVYCAVGERLREAQELCFALDEAGVLNNVAVILGQMGENPVIRSYTPNAALALVEYYRDVSKNNVMFFMDNAYRFAQAGQEISGIKGDFPSEEGYQPNLTSSMAEFHERLVSGMLNAVTSVEAVYVPSDDVYDFGVRELFPYMDAFIVLSRDEYQKGRMPALDPLRSASNALKEGIVTKHHLNALNEARRVIKKAETLERVVSLIGPSELSLEDQKIYKRAQHIKNYMTQPFFTVEGQTGRKGTFVPCANTVEDVMGIVEGKWDGEEPEKFLYIGKIS</sequence>
<evidence type="ECO:0000259" key="13">
    <source>
        <dbReference type="Pfam" id="PF22919"/>
    </source>
</evidence>
<evidence type="ECO:0000256" key="4">
    <source>
        <dbReference type="ARBA" id="ARBA00022741"/>
    </source>
</evidence>
<dbReference type="Proteomes" id="UP000230340">
    <property type="component" value="Unassembled WGS sequence"/>
</dbReference>
<keyword evidence="5" id="KW-0067">ATP-binding</keyword>
<evidence type="ECO:0000313" key="14">
    <source>
        <dbReference type="EMBL" id="PIS23287.1"/>
    </source>
</evidence>
<evidence type="ECO:0000256" key="6">
    <source>
        <dbReference type="ARBA" id="ARBA00022967"/>
    </source>
</evidence>
<dbReference type="SUPFAM" id="SSF50615">
    <property type="entry name" value="N-terminal domain of alpha and beta subunits of F1 ATP synthase"/>
    <property type="match status" value="1"/>
</dbReference>
<dbReference type="InterPro" id="IPR027417">
    <property type="entry name" value="P-loop_NTPase"/>
</dbReference>
<reference evidence="15" key="1">
    <citation type="submission" date="2017-09" db="EMBL/GenBank/DDBJ databases">
        <title>Depth-based differentiation of microbial function through sediment-hosted aquifers and enrichment of novel symbionts in the deep terrestrial subsurface.</title>
        <authorList>
            <person name="Probst A.J."/>
            <person name="Ladd B."/>
            <person name="Jarett J.K."/>
            <person name="Geller-Mcgrath D.E."/>
            <person name="Sieber C.M.K."/>
            <person name="Emerson J.B."/>
            <person name="Anantharaman K."/>
            <person name="Thomas B.C."/>
            <person name="Malmstrom R."/>
            <person name="Stieglmeier M."/>
            <person name="Klingl A."/>
            <person name="Woyke T."/>
            <person name="Ryan C.M."/>
            <person name="Banfield J.F."/>
        </authorList>
    </citation>
    <scope>NUCLEOTIDE SEQUENCE [LARGE SCALE GENOMIC DNA]</scope>
</reference>
<organism evidence="14 15">
    <name type="scientific">candidate division WWE3 bacterium CG08_land_8_20_14_0_20_40_13</name>
    <dbReference type="NCBI Taxonomy" id="1975084"/>
    <lineage>
        <taxon>Bacteria</taxon>
        <taxon>Katanobacteria</taxon>
    </lineage>
</organism>
<dbReference type="PANTHER" id="PTHR15184">
    <property type="entry name" value="ATP SYNTHASE"/>
    <property type="match status" value="1"/>
</dbReference>
<dbReference type="Gene3D" id="2.40.10.170">
    <property type="match status" value="1"/>
</dbReference>
<dbReference type="InterPro" id="IPR004100">
    <property type="entry name" value="ATPase_F1/V1/A1_a/bsu_N"/>
</dbReference>
<dbReference type="GO" id="GO:0045259">
    <property type="term" value="C:proton-transporting ATP synthase complex"/>
    <property type="evidence" value="ECO:0007669"/>
    <property type="project" value="UniProtKB-KW"/>
</dbReference>
<keyword evidence="8" id="KW-0472">Membrane</keyword>
<keyword evidence="4" id="KW-0547">Nucleotide-binding</keyword>
<evidence type="ECO:0000313" key="15">
    <source>
        <dbReference type="Proteomes" id="UP000230340"/>
    </source>
</evidence>